<evidence type="ECO:0000313" key="2">
    <source>
        <dbReference type="Proteomes" id="UP001162972"/>
    </source>
</evidence>
<sequence>MNHQLGRSRLNSYGEKCDTCVRGVQDFRQSFLTKQKQFQGGYNLCGQDRNINSITIYSDMNVGGNDKWREPHNLSGPVVEKEMAELYLSGVLSEDKTTRKPGTSK</sequence>
<dbReference type="AlphaFoldDB" id="A0AAD6PAA1"/>
<dbReference type="EMBL" id="JAPFFJ010000006">
    <property type="protein sequence ID" value="KAJ6423057.1"/>
    <property type="molecule type" value="Genomic_DNA"/>
</dbReference>
<protein>
    <submittedName>
        <fullName evidence="1">Uncharacterized protein</fullName>
    </submittedName>
</protein>
<name>A0AAD6PAA1_9ROSI</name>
<keyword evidence="2" id="KW-1185">Reference proteome</keyword>
<organism evidence="1 2">
    <name type="scientific">Salix udensis</name>
    <dbReference type="NCBI Taxonomy" id="889485"/>
    <lineage>
        <taxon>Eukaryota</taxon>
        <taxon>Viridiplantae</taxon>
        <taxon>Streptophyta</taxon>
        <taxon>Embryophyta</taxon>
        <taxon>Tracheophyta</taxon>
        <taxon>Spermatophyta</taxon>
        <taxon>Magnoliopsida</taxon>
        <taxon>eudicotyledons</taxon>
        <taxon>Gunneridae</taxon>
        <taxon>Pentapetalae</taxon>
        <taxon>rosids</taxon>
        <taxon>fabids</taxon>
        <taxon>Malpighiales</taxon>
        <taxon>Salicaceae</taxon>
        <taxon>Saliceae</taxon>
        <taxon>Salix</taxon>
    </lineage>
</organism>
<reference evidence="1 2" key="1">
    <citation type="journal article" date="2023" name="Int. J. Mol. Sci.">
        <title>De Novo Assembly and Annotation of 11 Diverse Shrub Willow (Salix) Genomes Reveals Novel Gene Organization in Sex-Linked Regions.</title>
        <authorList>
            <person name="Hyden B."/>
            <person name="Feng K."/>
            <person name="Yates T.B."/>
            <person name="Jawdy S."/>
            <person name="Cereghino C."/>
            <person name="Smart L.B."/>
            <person name="Muchero W."/>
        </authorList>
    </citation>
    <scope>NUCLEOTIDE SEQUENCE [LARGE SCALE GENOMIC DNA]</scope>
    <source>
        <tissue evidence="1">Shoot tip</tissue>
    </source>
</reference>
<gene>
    <name evidence="1" type="ORF">OIU84_024063</name>
</gene>
<evidence type="ECO:0000313" key="1">
    <source>
        <dbReference type="EMBL" id="KAJ6423057.1"/>
    </source>
</evidence>
<accession>A0AAD6PAA1</accession>
<dbReference type="Proteomes" id="UP001162972">
    <property type="component" value="Chromosome 16"/>
</dbReference>
<proteinExistence type="predicted"/>
<comment type="caution">
    <text evidence="1">The sequence shown here is derived from an EMBL/GenBank/DDBJ whole genome shotgun (WGS) entry which is preliminary data.</text>
</comment>